<keyword evidence="5" id="KW-0406">Ion transport</keyword>
<keyword evidence="7" id="KW-1185">Reference proteome</keyword>
<dbReference type="Proteomes" id="UP000054485">
    <property type="component" value="Unassembled WGS sequence"/>
</dbReference>
<keyword evidence="3 5" id="KW-1133">Transmembrane helix</keyword>
<proteinExistence type="inferred from homology"/>
<evidence type="ECO:0000256" key="2">
    <source>
        <dbReference type="ARBA" id="ARBA00022692"/>
    </source>
</evidence>
<dbReference type="InterPro" id="IPR007274">
    <property type="entry name" value="Cop_transporter"/>
</dbReference>
<dbReference type="HOGENOM" id="CLU_090404_0_1_1"/>
<dbReference type="GO" id="GO:0005375">
    <property type="term" value="F:copper ion transmembrane transporter activity"/>
    <property type="evidence" value="ECO:0007669"/>
    <property type="project" value="UniProtKB-UniRule"/>
</dbReference>
<keyword evidence="2 5" id="KW-0812">Transmembrane</keyword>
<dbReference type="EMBL" id="KN835161">
    <property type="protein sequence ID" value="KIK46286.1"/>
    <property type="molecule type" value="Genomic_DNA"/>
</dbReference>
<dbReference type="AlphaFoldDB" id="A0A0D0AX40"/>
<feature type="transmembrane region" description="Helical" evidence="5">
    <location>
        <begin position="140"/>
        <end position="166"/>
    </location>
</feature>
<keyword evidence="5" id="KW-0813">Transport</keyword>
<keyword evidence="5" id="KW-0187">Copper transport</keyword>
<evidence type="ECO:0000313" key="7">
    <source>
        <dbReference type="Proteomes" id="UP000054485"/>
    </source>
</evidence>
<keyword evidence="4 5" id="KW-0472">Membrane</keyword>
<protein>
    <recommendedName>
        <fullName evidence="5">Copper transport protein</fullName>
    </recommendedName>
</protein>
<reference evidence="6 7" key="1">
    <citation type="submission" date="2014-04" db="EMBL/GenBank/DDBJ databases">
        <authorList>
            <consortium name="DOE Joint Genome Institute"/>
            <person name="Kuo A."/>
            <person name="Ruytinx J."/>
            <person name="Rineau F."/>
            <person name="Colpaert J."/>
            <person name="Kohler A."/>
            <person name="Nagy L.G."/>
            <person name="Floudas D."/>
            <person name="Copeland A."/>
            <person name="Barry K.W."/>
            <person name="Cichocki N."/>
            <person name="Veneault-Fourrey C."/>
            <person name="LaButti K."/>
            <person name="Lindquist E.A."/>
            <person name="Lipzen A."/>
            <person name="Lundell T."/>
            <person name="Morin E."/>
            <person name="Murat C."/>
            <person name="Sun H."/>
            <person name="Tunlid A."/>
            <person name="Henrissat B."/>
            <person name="Grigoriev I.V."/>
            <person name="Hibbett D.S."/>
            <person name="Martin F."/>
            <person name="Nordberg H.P."/>
            <person name="Cantor M.N."/>
            <person name="Hua S.X."/>
        </authorList>
    </citation>
    <scope>NUCLEOTIDE SEQUENCE [LARGE SCALE GENOMIC DNA]</scope>
    <source>
        <strain evidence="6 7">UH-Slu-Lm8-n1</strain>
    </source>
</reference>
<evidence type="ECO:0000256" key="5">
    <source>
        <dbReference type="RuleBase" id="RU367022"/>
    </source>
</evidence>
<dbReference type="InParanoid" id="A0A0D0AX40"/>
<dbReference type="STRING" id="930992.A0A0D0AX40"/>
<dbReference type="PANTHER" id="PTHR12483">
    <property type="entry name" value="SOLUTE CARRIER FAMILY 31 COPPER TRANSPORTERS"/>
    <property type="match status" value="1"/>
</dbReference>
<dbReference type="PANTHER" id="PTHR12483:SF27">
    <property type="entry name" value="COPPER TRANSPORT PROTEIN CTR1"/>
    <property type="match status" value="1"/>
</dbReference>
<evidence type="ECO:0000256" key="1">
    <source>
        <dbReference type="ARBA" id="ARBA00004141"/>
    </source>
</evidence>
<accession>A0A0D0AX40</accession>
<evidence type="ECO:0000313" key="6">
    <source>
        <dbReference type="EMBL" id="KIK46286.1"/>
    </source>
</evidence>
<dbReference type="OrthoDB" id="73901at2759"/>
<evidence type="ECO:0000256" key="3">
    <source>
        <dbReference type="ARBA" id="ARBA00022989"/>
    </source>
</evidence>
<gene>
    <name evidence="6" type="ORF">CY34DRAFT_800636</name>
</gene>
<reference evidence="7" key="2">
    <citation type="submission" date="2015-01" db="EMBL/GenBank/DDBJ databases">
        <title>Evolutionary Origins and Diversification of the Mycorrhizal Mutualists.</title>
        <authorList>
            <consortium name="DOE Joint Genome Institute"/>
            <consortium name="Mycorrhizal Genomics Consortium"/>
            <person name="Kohler A."/>
            <person name="Kuo A."/>
            <person name="Nagy L.G."/>
            <person name="Floudas D."/>
            <person name="Copeland A."/>
            <person name="Barry K.W."/>
            <person name="Cichocki N."/>
            <person name="Veneault-Fourrey C."/>
            <person name="LaButti K."/>
            <person name="Lindquist E.A."/>
            <person name="Lipzen A."/>
            <person name="Lundell T."/>
            <person name="Morin E."/>
            <person name="Murat C."/>
            <person name="Riley R."/>
            <person name="Ohm R."/>
            <person name="Sun H."/>
            <person name="Tunlid A."/>
            <person name="Henrissat B."/>
            <person name="Grigoriev I.V."/>
            <person name="Hibbett D.S."/>
            <person name="Martin F."/>
        </authorList>
    </citation>
    <scope>NUCLEOTIDE SEQUENCE [LARGE SCALE GENOMIC DNA]</scope>
    <source>
        <strain evidence="7">UH-Slu-Lm8-n1</strain>
    </source>
</reference>
<comment type="subcellular location">
    <subcellularLocation>
        <location evidence="1 5">Membrane</location>
        <topology evidence="1 5">Multi-pass membrane protein</topology>
    </subcellularLocation>
</comment>
<dbReference type="Pfam" id="PF04145">
    <property type="entry name" value="Ctr"/>
    <property type="match status" value="1"/>
</dbReference>
<keyword evidence="5" id="KW-0186">Copper</keyword>
<feature type="transmembrane region" description="Helical" evidence="5">
    <location>
        <begin position="36"/>
        <end position="55"/>
    </location>
</feature>
<comment type="similarity">
    <text evidence="5">Belongs to the copper transporter (Ctr) (TC 1.A.56) family. SLC31A subfamily.</text>
</comment>
<evidence type="ECO:0000256" key="4">
    <source>
        <dbReference type="ARBA" id="ARBA00023136"/>
    </source>
</evidence>
<organism evidence="6 7">
    <name type="scientific">Suillus luteus UH-Slu-Lm8-n1</name>
    <dbReference type="NCBI Taxonomy" id="930992"/>
    <lineage>
        <taxon>Eukaryota</taxon>
        <taxon>Fungi</taxon>
        <taxon>Dikarya</taxon>
        <taxon>Basidiomycota</taxon>
        <taxon>Agaricomycotina</taxon>
        <taxon>Agaricomycetes</taxon>
        <taxon>Agaricomycetidae</taxon>
        <taxon>Boletales</taxon>
        <taxon>Suillineae</taxon>
        <taxon>Suillaceae</taxon>
        <taxon>Suillus</taxon>
    </lineage>
</organism>
<dbReference type="GO" id="GO:0005886">
    <property type="term" value="C:plasma membrane"/>
    <property type="evidence" value="ECO:0007669"/>
    <property type="project" value="TreeGrafter"/>
</dbReference>
<name>A0A0D0AX40_9AGAM</name>
<sequence length="182" mass="20287">MDMNSTSTMTMMTPWLHFSGGDYLIFKTWMPESKGAIAGACIALVAFCILERWIAALRRQMEIQWGSRALALILQKQRNSIDTQIDDKPEDLSNKIDVIEEIIPSIPTTSVTVRSRPRLVPPFIPMHDIPRGVFQAVQSLFSYALMLAVMTFNASYIVSIVLGLAIGEVLFGRIGRLNGGRV</sequence>